<dbReference type="Pfam" id="PF00465">
    <property type="entry name" value="Fe-ADH"/>
    <property type="match status" value="1"/>
</dbReference>
<dbReference type="PANTHER" id="PTHR11496:SF83">
    <property type="entry name" value="HYDROXYACID-OXOACID TRANSHYDROGENASE, MITOCHONDRIAL"/>
    <property type="match status" value="1"/>
</dbReference>
<protein>
    <submittedName>
        <fullName evidence="5">Iron-containing alcohol dehydrogenase</fullName>
    </submittedName>
</protein>
<dbReference type="Gene3D" id="1.20.1090.10">
    <property type="entry name" value="Dehydroquinate synthase-like - alpha domain"/>
    <property type="match status" value="1"/>
</dbReference>
<dbReference type="GO" id="GO:0004022">
    <property type="term" value="F:alcohol dehydrogenase (NAD+) activity"/>
    <property type="evidence" value="ECO:0007669"/>
    <property type="project" value="TreeGrafter"/>
</dbReference>
<organism evidence="5 6">
    <name type="scientific">Antarcticimicrobium luteum</name>
    <dbReference type="NCBI Taxonomy" id="2547397"/>
    <lineage>
        <taxon>Bacteria</taxon>
        <taxon>Pseudomonadati</taxon>
        <taxon>Pseudomonadota</taxon>
        <taxon>Alphaproteobacteria</taxon>
        <taxon>Rhodobacterales</taxon>
        <taxon>Paracoccaceae</taxon>
        <taxon>Antarcticimicrobium</taxon>
    </lineage>
</organism>
<name>A0A4R5VH51_9RHOB</name>
<evidence type="ECO:0000259" key="4">
    <source>
        <dbReference type="Pfam" id="PF25137"/>
    </source>
</evidence>
<keyword evidence="1" id="KW-0560">Oxidoreductase</keyword>
<evidence type="ECO:0000259" key="3">
    <source>
        <dbReference type="Pfam" id="PF00465"/>
    </source>
</evidence>
<dbReference type="PANTHER" id="PTHR11496">
    <property type="entry name" value="ALCOHOL DEHYDROGENASE"/>
    <property type="match status" value="1"/>
</dbReference>
<dbReference type="Proteomes" id="UP000295301">
    <property type="component" value="Unassembled WGS sequence"/>
</dbReference>
<dbReference type="AlphaFoldDB" id="A0A4R5VH51"/>
<gene>
    <name evidence="5" type="ORF">E1832_00665</name>
</gene>
<accession>A0A4R5VH51</accession>
<reference evidence="5 6" key="1">
    <citation type="submission" date="2019-03" db="EMBL/GenBank/DDBJ databases">
        <title>Ruegeria lutea sp. nov., a novel strain, isolated from marine sediment, the Masan Bay, South Korea.</title>
        <authorList>
            <person name="Kim J."/>
            <person name="Kim D.-Y."/>
            <person name="Lee S.-S."/>
        </authorList>
    </citation>
    <scope>NUCLEOTIDE SEQUENCE [LARGE SCALE GENOMIC DNA]</scope>
    <source>
        <strain evidence="5 6">318-1</strain>
    </source>
</reference>
<sequence length="430" mass="45173">MPSTCPDRPCPTTGNNTDPGQRLRGRCLSPSQSETSMTIRRFDGTAIPKTIYSGPGCRSKMPAELDRLDAKRVLIISSTSVATKTPFLRDIQERLGERVVAVIDRVPSNLPVQAVRDAVGSAAEARPDAIVAIGGGIVHDMAKALAVMLPSGRDITEFVSRFEPPNTFHGIEVDTDPLPVLTVPTTFSAADVVAGGAVTDVESHEKLIFVHPKLTPVAVFLDAEVVASTPARILALSGMNAIHHCLEASYSKGAQPITDAFAFAALRQLLTVLPTFGPQGPAPALDIVQRAIDAASMSGLTYANSWLGIGHSVCHSLGGRFGLSHSAANAVMVLNSLRFNLEVAGDRIAAAARASGVSDAPDDATAAQAMIAAVEAVSDAIGAPKRLSEIGLEKGQSAVITEDVLGDPQTFWNPRPPVTAEIVAWLDDAW</sequence>
<dbReference type="InterPro" id="IPR039697">
    <property type="entry name" value="Alcohol_dehydrogenase_Fe"/>
</dbReference>
<evidence type="ECO:0000313" key="6">
    <source>
        <dbReference type="Proteomes" id="UP000295301"/>
    </source>
</evidence>
<dbReference type="InterPro" id="IPR001670">
    <property type="entry name" value="ADH_Fe/GldA"/>
</dbReference>
<dbReference type="InterPro" id="IPR056798">
    <property type="entry name" value="ADH_Fe_C"/>
</dbReference>
<comment type="caution">
    <text evidence="5">The sequence shown here is derived from an EMBL/GenBank/DDBJ whole genome shotgun (WGS) entry which is preliminary data.</text>
</comment>
<dbReference type="EMBL" id="SMUV01000027">
    <property type="protein sequence ID" value="TDK53353.1"/>
    <property type="molecule type" value="Genomic_DNA"/>
</dbReference>
<feature type="domain" description="Alcohol dehydrogenase iron-type/glycerol dehydrogenase GldA" evidence="3">
    <location>
        <begin position="48"/>
        <end position="222"/>
    </location>
</feature>
<keyword evidence="6" id="KW-1185">Reference proteome</keyword>
<dbReference type="GO" id="GO:0046872">
    <property type="term" value="F:metal ion binding"/>
    <property type="evidence" value="ECO:0007669"/>
    <property type="project" value="InterPro"/>
</dbReference>
<evidence type="ECO:0000256" key="1">
    <source>
        <dbReference type="ARBA" id="ARBA00023002"/>
    </source>
</evidence>
<proteinExistence type="predicted"/>
<evidence type="ECO:0000256" key="2">
    <source>
        <dbReference type="SAM" id="MobiDB-lite"/>
    </source>
</evidence>
<dbReference type="Pfam" id="PF25137">
    <property type="entry name" value="ADH_Fe_C"/>
    <property type="match status" value="1"/>
</dbReference>
<dbReference type="OrthoDB" id="3812122at2"/>
<feature type="region of interest" description="Disordered" evidence="2">
    <location>
        <begin position="1"/>
        <end position="35"/>
    </location>
</feature>
<evidence type="ECO:0000313" key="5">
    <source>
        <dbReference type="EMBL" id="TDK53353.1"/>
    </source>
</evidence>
<dbReference type="SUPFAM" id="SSF56796">
    <property type="entry name" value="Dehydroquinate synthase-like"/>
    <property type="match status" value="1"/>
</dbReference>
<feature type="domain" description="Fe-containing alcohol dehydrogenase-like C-terminal" evidence="4">
    <location>
        <begin position="235"/>
        <end position="429"/>
    </location>
</feature>
<dbReference type="Gene3D" id="3.40.50.1970">
    <property type="match status" value="1"/>
</dbReference>